<protein>
    <submittedName>
        <fullName evidence="1">Uncharacterized protein</fullName>
    </submittedName>
</protein>
<keyword evidence="2" id="KW-1185">Reference proteome</keyword>
<feature type="non-terminal residue" evidence="1">
    <location>
        <position position="159"/>
    </location>
</feature>
<accession>A0ABQ7JHA3</accession>
<organism evidence="1 2">
    <name type="scientific">Linnemannia gamsii</name>
    <dbReference type="NCBI Taxonomy" id="64522"/>
    <lineage>
        <taxon>Eukaryota</taxon>
        <taxon>Fungi</taxon>
        <taxon>Fungi incertae sedis</taxon>
        <taxon>Mucoromycota</taxon>
        <taxon>Mortierellomycotina</taxon>
        <taxon>Mortierellomycetes</taxon>
        <taxon>Mortierellales</taxon>
        <taxon>Mortierellaceae</taxon>
        <taxon>Linnemannia</taxon>
    </lineage>
</organism>
<feature type="non-terminal residue" evidence="1">
    <location>
        <position position="1"/>
    </location>
</feature>
<dbReference type="EMBL" id="JAAAIM010002583">
    <property type="protein sequence ID" value="KAG0272046.1"/>
    <property type="molecule type" value="Genomic_DNA"/>
</dbReference>
<gene>
    <name evidence="1" type="ORF">BGZ96_005485</name>
</gene>
<evidence type="ECO:0000313" key="1">
    <source>
        <dbReference type="EMBL" id="KAG0272046.1"/>
    </source>
</evidence>
<evidence type="ECO:0000313" key="2">
    <source>
        <dbReference type="Proteomes" id="UP001194696"/>
    </source>
</evidence>
<comment type="caution">
    <text evidence="1">The sequence shown here is derived from an EMBL/GenBank/DDBJ whole genome shotgun (WGS) entry which is preliminary data.</text>
</comment>
<proteinExistence type="predicted"/>
<reference evidence="1 2" key="1">
    <citation type="journal article" date="2020" name="Fungal Divers.">
        <title>Resolving the Mortierellaceae phylogeny through synthesis of multi-gene phylogenetics and phylogenomics.</title>
        <authorList>
            <person name="Vandepol N."/>
            <person name="Liber J."/>
            <person name="Desiro A."/>
            <person name="Na H."/>
            <person name="Kennedy M."/>
            <person name="Barry K."/>
            <person name="Grigoriev I.V."/>
            <person name="Miller A.N."/>
            <person name="O'Donnell K."/>
            <person name="Stajich J.E."/>
            <person name="Bonito G."/>
        </authorList>
    </citation>
    <scope>NUCLEOTIDE SEQUENCE [LARGE SCALE GENOMIC DNA]</scope>
    <source>
        <strain evidence="1 2">AD045</strain>
    </source>
</reference>
<dbReference type="Proteomes" id="UP001194696">
    <property type="component" value="Unassembled WGS sequence"/>
</dbReference>
<name>A0ABQ7JHA3_9FUNG</name>
<sequence>YESRQLIETHTRNMDSACSRFFNITELIAELALLLYRNEVSCLMQTNRTLCRVFEPFLYRELKLRKVWENRLVSAASFQALARNTHHVRRWDTIVYDTAYVYNGLIAYQEQSGHFATSSAPGQPGPRPSWLPPTDELYTDVTPMPPMSNLYKLHMNLNL</sequence>